<feature type="region of interest" description="Disordered" evidence="1">
    <location>
        <begin position="190"/>
        <end position="210"/>
    </location>
</feature>
<reference evidence="2 3" key="2">
    <citation type="submission" date="2019-01" db="EMBL/GenBank/DDBJ databases">
        <title>The decoding of complex shrimp genome reveals the adaptation for benthos swimmer, frequently molting mechanism and breeding impact on genome.</title>
        <authorList>
            <person name="Sun Y."/>
            <person name="Gao Y."/>
            <person name="Yu Y."/>
        </authorList>
    </citation>
    <scope>NUCLEOTIDE SEQUENCE [LARGE SCALE GENOMIC DNA]</scope>
    <source>
        <tissue evidence="2">Muscle</tissue>
    </source>
</reference>
<organism evidence="2 3">
    <name type="scientific">Penaeus vannamei</name>
    <name type="common">Whiteleg shrimp</name>
    <name type="synonym">Litopenaeus vannamei</name>
    <dbReference type="NCBI Taxonomy" id="6689"/>
    <lineage>
        <taxon>Eukaryota</taxon>
        <taxon>Metazoa</taxon>
        <taxon>Ecdysozoa</taxon>
        <taxon>Arthropoda</taxon>
        <taxon>Crustacea</taxon>
        <taxon>Multicrustacea</taxon>
        <taxon>Malacostraca</taxon>
        <taxon>Eumalacostraca</taxon>
        <taxon>Eucarida</taxon>
        <taxon>Decapoda</taxon>
        <taxon>Dendrobranchiata</taxon>
        <taxon>Penaeoidea</taxon>
        <taxon>Penaeidae</taxon>
        <taxon>Penaeus</taxon>
    </lineage>
</organism>
<feature type="region of interest" description="Disordered" evidence="1">
    <location>
        <begin position="1"/>
        <end position="25"/>
    </location>
</feature>
<reference evidence="2 3" key="1">
    <citation type="submission" date="2018-04" db="EMBL/GenBank/DDBJ databases">
        <authorList>
            <person name="Zhang X."/>
            <person name="Yuan J."/>
            <person name="Li F."/>
            <person name="Xiang J."/>
        </authorList>
    </citation>
    <scope>NUCLEOTIDE SEQUENCE [LARGE SCALE GENOMIC DNA]</scope>
    <source>
        <tissue evidence="2">Muscle</tissue>
    </source>
</reference>
<keyword evidence="3" id="KW-1185">Reference proteome</keyword>
<proteinExistence type="predicted"/>
<evidence type="ECO:0000313" key="3">
    <source>
        <dbReference type="Proteomes" id="UP000283509"/>
    </source>
</evidence>
<comment type="caution">
    <text evidence="2">The sequence shown here is derived from an EMBL/GenBank/DDBJ whole genome shotgun (WGS) entry which is preliminary data.</text>
</comment>
<sequence length="432" mass="48172">MTEKSEPADGVSSLNRKRRVRGTSAAWQGIHPRQAHPPPLLAYLRTTIVISQCRMTRADGSGDDDNCNADEKIAIAENGTLNPLKHRREKGRCNPLRPNDPNPSSSQYYRAINNASLPRFPRCRGLLWAVEVISMIKMPRFSGLRLDDVLLPRDGPRSPAERRLIPQGLSRILTDRPRTETDKSLKLHLGSRHGQQARPESLAAPSLRHRHQVTTRPPACTCASAAAGNRSFGSFTSKRPRYDHRYKKPALTIAGGGRGRVAAPINHQQHNNITKRRSLLCPPPPLRPLLSGVHNPISSPPYPTPLLIHTPTPSHTHAMLLKHQLSRHLRAHDKSVQKLQGELTTRRERARELCQRSFLTVTRTGAHSAVAARPRRKRCIGLCAQRRRRQATSGEEEQDGPTPRCPRFASRVALPKELSESCKTKAGANAMR</sequence>
<accession>A0A3R7PM97</accession>
<dbReference type="AlphaFoldDB" id="A0A3R7PM97"/>
<protein>
    <submittedName>
        <fullName evidence="2">Uncharacterized protein</fullName>
    </submittedName>
</protein>
<feature type="region of interest" description="Disordered" evidence="1">
    <location>
        <begin position="85"/>
        <end position="105"/>
    </location>
</feature>
<evidence type="ECO:0000256" key="1">
    <source>
        <dbReference type="SAM" id="MobiDB-lite"/>
    </source>
</evidence>
<dbReference type="EMBL" id="QCYY01001647">
    <property type="protein sequence ID" value="ROT76542.1"/>
    <property type="molecule type" value="Genomic_DNA"/>
</dbReference>
<evidence type="ECO:0000313" key="2">
    <source>
        <dbReference type="EMBL" id="ROT76542.1"/>
    </source>
</evidence>
<feature type="region of interest" description="Disordered" evidence="1">
    <location>
        <begin position="385"/>
        <end position="410"/>
    </location>
</feature>
<dbReference type="Proteomes" id="UP000283509">
    <property type="component" value="Unassembled WGS sequence"/>
</dbReference>
<gene>
    <name evidence="2" type="ORF">C7M84_004885</name>
</gene>
<name>A0A3R7PM97_PENVA</name>